<reference evidence="1" key="1">
    <citation type="submission" date="2018-11" db="EMBL/GenBank/DDBJ databases">
        <authorList>
            <consortium name="Pathogen Informatics"/>
        </authorList>
    </citation>
    <scope>NUCLEOTIDE SEQUENCE</scope>
</reference>
<keyword evidence="2" id="KW-1185">Reference proteome</keyword>
<evidence type="ECO:0000313" key="2">
    <source>
        <dbReference type="Proteomes" id="UP000784294"/>
    </source>
</evidence>
<gene>
    <name evidence="1" type="ORF">PXEA_LOCUS7524</name>
</gene>
<name>A0A448WKP3_9PLAT</name>
<protein>
    <submittedName>
        <fullName evidence="1">Uncharacterized protein</fullName>
    </submittedName>
</protein>
<proteinExistence type="predicted"/>
<sequence length="84" mass="9356">MLSSLPLGGSFVYAPTGQSRLHPSNKYIFRYYAQSSLRQSLLGLNNSPFLFPRQGICHATKSPGPINCRVEQTSQKRKSGLEKI</sequence>
<organism evidence="1 2">
    <name type="scientific">Protopolystoma xenopodis</name>
    <dbReference type="NCBI Taxonomy" id="117903"/>
    <lineage>
        <taxon>Eukaryota</taxon>
        <taxon>Metazoa</taxon>
        <taxon>Spiralia</taxon>
        <taxon>Lophotrochozoa</taxon>
        <taxon>Platyhelminthes</taxon>
        <taxon>Monogenea</taxon>
        <taxon>Polyopisthocotylea</taxon>
        <taxon>Polystomatidea</taxon>
        <taxon>Polystomatidae</taxon>
        <taxon>Protopolystoma</taxon>
    </lineage>
</organism>
<comment type="caution">
    <text evidence="1">The sequence shown here is derived from an EMBL/GenBank/DDBJ whole genome shotgun (WGS) entry which is preliminary data.</text>
</comment>
<dbReference type="Proteomes" id="UP000784294">
    <property type="component" value="Unassembled WGS sequence"/>
</dbReference>
<evidence type="ECO:0000313" key="1">
    <source>
        <dbReference type="EMBL" id="VEL14084.1"/>
    </source>
</evidence>
<dbReference type="AlphaFoldDB" id="A0A448WKP3"/>
<dbReference type="EMBL" id="CAAALY010019940">
    <property type="protein sequence ID" value="VEL14084.1"/>
    <property type="molecule type" value="Genomic_DNA"/>
</dbReference>
<accession>A0A448WKP3</accession>